<feature type="coiled-coil region" evidence="1">
    <location>
        <begin position="170"/>
        <end position="197"/>
    </location>
</feature>
<keyword evidence="2" id="KW-0472">Membrane</keyword>
<dbReference type="AlphaFoldDB" id="A0A9D2RJG6"/>
<proteinExistence type="predicted"/>
<evidence type="ECO:0000256" key="1">
    <source>
        <dbReference type="SAM" id="Coils"/>
    </source>
</evidence>
<feature type="transmembrane region" description="Helical" evidence="2">
    <location>
        <begin position="109"/>
        <end position="130"/>
    </location>
</feature>
<accession>A0A9D2RJG6</accession>
<comment type="caution">
    <text evidence="3">The sequence shown here is derived from an EMBL/GenBank/DDBJ whole genome shotgun (WGS) entry which is preliminary data.</text>
</comment>
<organism evidence="3 4">
    <name type="scientific">Candidatus Enterocloster faecavium</name>
    <dbReference type="NCBI Taxonomy" id="2838560"/>
    <lineage>
        <taxon>Bacteria</taxon>
        <taxon>Bacillati</taxon>
        <taxon>Bacillota</taxon>
        <taxon>Clostridia</taxon>
        <taxon>Lachnospirales</taxon>
        <taxon>Lachnospiraceae</taxon>
        <taxon>Enterocloster</taxon>
    </lineage>
</organism>
<dbReference type="EMBL" id="DWYS01000039">
    <property type="protein sequence ID" value="HJB06829.1"/>
    <property type="molecule type" value="Genomic_DNA"/>
</dbReference>
<evidence type="ECO:0000313" key="4">
    <source>
        <dbReference type="Proteomes" id="UP000886804"/>
    </source>
</evidence>
<keyword evidence="1" id="KW-0175">Coiled coil</keyword>
<reference evidence="3" key="2">
    <citation type="submission" date="2021-04" db="EMBL/GenBank/DDBJ databases">
        <authorList>
            <person name="Gilroy R."/>
        </authorList>
    </citation>
    <scope>NUCLEOTIDE SEQUENCE</scope>
    <source>
        <strain evidence="3">CHK188-4685</strain>
    </source>
</reference>
<feature type="transmembrane region" description="Helical" evidence="2">
    <location>
        <begin position="6"/>
        <end position="27"/>
    </location>
</feature>
<reference evidence="3" key="1">
    <citation type="journal article" date="2021" name="PeerJ">
        <title>Extensive microbial diversity within the chicken gut microbiome revealed by metagenomics and culture.</title>
        <authorList>
            <person name="Gilroy R."/>
            <person name="Ravi A."/>
            <person name="Getino M."/>
            <person name="Pursley I."/>
            <person name="Horton D.L."/>
            <person name="Alikhan N.F."/>
            <person name="Baker D."/>
            <person name="Gharbi K."/>
            <person name="Hall N."/>
            <person name="Watson M."/>
            <person name="Adriaenssens E.M."/>
            <person name="Foster-Nyarko E."/>
            <person name="Jarju S."/>
            <person name="Secka A."/>
            <person name="Antonio M."/>
            <person name="Oren A."/>
            <person name="Chaudhuri R.R."/>
            <person name="La Ragione R."/>
            <person name="Hildebrand F."/>
            <person name="Pallen M.J."/>
        </authorList>
    </citation>
    <scope>NUCLEOTIDE SEQUENCE</scope>
    <source>
        <strain evidence="3">CHK188-4685</strain>
    </source>
</reference>
<feature type="transmembrane region" description="Helical" evidence="2">
    <location>
        <begin position="39"/>
        <end position="60"/>
    </location>
</feature>
<protein>
    <recommendedName>
        <fullName evidence="5">ABC transporter permease</fullName>
    </recommendedName>
</protein>
<evidence type="ECO:0000313" key="3">
    <source>
        <dbReference type="EMBL" id="HJB06829.1"/>
    </source>
</evidence>
<gene>
    <name evidence="3" type="ORF">H9716_03075</name>
</gene>
<dbReference type="Proteomes" id="UP000886804">
    <property type="component" value="Unassembled WGS sequence"/>
</dbReference>
<evidence type="ECO:0000256" key="2">
    <source>
        <dbReference type="SAM" id="Phobius"/>
    </source>
</evidence>
<keyword evidence="2" id="KW-1133">Transmembrane helix</keyword>
<evidence type="ECO:0008006" key="5">
    <source>
        <dbReference type="Google" id="ProtNLM"/>
    </source>
</evidence>
<keyword evidence="2" id="KW-0812">Transmembrane</keyword>
<dbReference type="Pfam" id="PF06541">
    <property type="entry name" value="ABC_trans_CmpB"/>
    <property type="match status" value="1"/>
</dbReference>
<sequence>MHYTWYQWLLMFYIFSFFGWIFESAYVSLKKGHFVNRGFLRLPMLPLYGTGAVLLLWVTLPFRDNLLMVYAAGVIAATALEYVTGWAMERLFKVKYWDYSNQRFQLNGYICLSSSIAWGFLTVFLTEVILEPVSKLLWSIAPLPSLLCCAGISALFAADTVQSVRAALNLAKVLEAMTRIQGELDDLQVQAALLKSETRERMTRAKDTAALRMELLRAQAAAKAEELLQPGELVEGTAQRLGAMVEEHTERIGSLVEKHTAQIGERLSSLSQKHRELVANMDFYRKGLLRGNPSASSARFGAALKELREAAWGKIRPEETKMPPGEEDKS</sequence>
<name>A0A9D2RJG6_9FIRM</name>
<dbReference type="InterPro" id="IPR010540">
    <property type="entry name" value="CmpB_TMEM229"/>
</dbReference>
<feature type="transmembrane region" description="Helical" evidence="2">
    <location>
        <begin position="136"/>
        <end position="158"/>
    </location>
</feature>
<feature type="transmembrane region" description="Helical" evidence="2">
    <location>
        <begin position="66"/>
        <end position="88"/>
    </location>
</feature>